<accession>A0A5S4FBW8</accession>
<dbReference type="Proteomes" id="UP000309128">
    <property type="component" value="Unassembled WGS sequence"/>
</dbReference>
<keyword evidence="3" id="KW-1185">Reference proteome</keyword>
<dbReference type="AlphaFoldDB" id="A0A5S4FBW8"/>
<dbReference type="OrthoDB" id="5519961at2"/>
<dbReference type="EMBL" id="VCKY01000099">
    <property type="protein sequence ID" value="TMR15494.1"/>
    <property type="molecule type" value="Genomic_DNA"/>
</dbReference>
<dbReference type="InterPro" id="IPR021527">
    <property type="entry name" value="DUF2795"/>
</dbReference>
<dbReference type="Pfam" id="PF11387">
    <property type="entry name" value="DUF2795"/>
    <property type="match status" value="1"/>
</dbReference>
<evidence type="ECO:0000313" key="3">
    <source>
        <dbReference type="Proteomes" id="UP000309128"/>
    </source>
</evidence>
<protein>
    <submittedName>
        <fullName evidence="2">DUF2795 domain-containing protein</fullName>
    </submittedName>
</protein>
<name>A0A5S4FBW8_9ACTN</name>
<proteinExistence type="predicted"/>
<sequence>MDQGHDDRDGRAAGREPGSPEGMSAQDVDRRSDLARWISGVHAFPADRGTLLERAQSQSAPEGVLSALRSLPDRTFDNVEDVAHELGIGGNEQHD</sequence>
<organism evidence="2 3">
    <name type="scientific">Nonomuraea turkmeniaca</name>
    <dbReference type="NCBI Taxonomy" id="103838"/>
    <lineage>
        <taxon>Bacteria</taxon>
        <taxon>Bacillati</taxon>
        <taxon>Actinomycetota</taxon>
        <taxon>Actinomycetes</taxon>
        <taxon>Streptosporangiales</taxon>
        <taxon>Streptosporangiaceae</taxon>
        <taxon>Nonomuraea</taxon>
    </lineage>
</organism>
<reference evidence="2 3" key="1">
    <citation type="submission" date="2019-05" db="EMBL/GenBank/DDBJ databases">
        <title>Draft genome sequence of Nonomuraea turkmeniaca DSM 43926.</title>
        <authorList>
            <person name="Saricaoglu S."/>
            <person name="Isik K."/>
        </authorList>
    </citation>
    <scope>NUCLEOTIDE SEQUENCE [LARGE SCALE GENOMIC DNA]</scope>
    <source>
        <strain evidence="2 3">DSM 43926</strain>
    </source>
</reference>
<feature type="compositionally biased region" description="Basic and acidic residues" evidence="1">
    <location>
        <begin position="1"/>
        <end position="14"/>
    </location>
</feature>
<comment type="caution">
    <text evidence="2">The sequence shown here is derived from an EMBL/GenBank/DDBJ whole genome shotgun (WGS) entry which is preliminary data.</text>
</comment>
<gene>
    <name evidence="2" type="ORF">ETD86_26905</name>
</gene>
<evidence type="ECO:0000313" key="2">
    <source>
        <dbReference type="EMBL" id="TMR15494.1"/>
    </source>
</evidence>
<evidence type="ECO:0000256" key="1">
    <source>
        <dbReference type="SAM" id="MobiDB-lite"/>
    </source>
</evidence>
<feature type="region of interest" description="Disordered" evidence="1">
    <location>
        <begin position="1"/>
        <end position="31"/>
    </location>
</feature>